<organism evidence="1">
    <name type="scientific">Lepeophtheirus salmonis</name>
    <name type="common">Salmon louse</name>
    <name type="synonym">Caligus salmonis</name>
    <dbReference type="NCBI Taxonomy" id="72036"/>
    <lineage>
        <taxon>Eukaryota</taxon>
        <taxon>Metazoa</taxon>
        <taxon>Ecdysozoa</taxon>
        <taxon>Arthropoda</taxon>
        <taxon>Crustacea</taxon>
        <taxon>Multicrustacea</taxon>
        <taxon>Hexanauplia</taxon>
        <taxon>Copepoda</taxon>
        <taxon>Siphonostomatoida</taxon>
        <taxon>Caligidae</taxon>
        <taxon>Lepeophtheirus</taxon>
    </lineage>
</organism>
<protein>
    <submittedName>
        <fullName evidence="1">Uncharacterized protein</fullName>
    </submittedName>
</protein>
<proteinExistence type="predicted"/>
<sequence>KLNSYHFKNTVYKVIHLLNHQSDTTTEEQHKLN</sequence>
<reference evidence="1" key="1">
    <citation type="submission" date="2014-05" db="EMBL/GenBank/DDBJ databases">
        <authorList>
            <person name="Chronopoulou M."/>
        </authorList>
    </citation>
    <scope>NUCLEOTIDE SEQUENCE</scope>
    <source>
        <tissue evidence="1">Whole organism</tissue>
    </source>
</reference>
<dbReference type="EMBL" id="HACA01011228">
    <property type="protein sequence ID" value="CDW28589.1"/>
    <property type="molecule type" value="Transcribed_RNA"/>
</dbReference>
<feature type="non-terminal residue" evidence="1">
    <location>
        <position position="1"/>
    </location>
</feature>
<accession>A0A0K2TRB6</accession>
<name>A0A0K2TRB6_LEPSM</name>
<dbReference type="AlphaFoldDB" id="A0A0K2TRB6"/>
<evidence type="ECO:0000313" key="1">
    <source>
        <dbReference type="EMBL" id="CDW28589.1"/>
    </source>
</evidence>